<evidence type="ECO:0000256" key="5">
    <source>
        <dbReference type="PIRSR" id="PIRSR000137-2"/>
    </source>
</evidence>
<dbReference type="EMBL" id="JARKHS020007734">
    <property type="protein sequence ID" value="KAK8781359.1"/>
    <property type="molecule type" value="Genomic_DNA"/>
</dbReference>
<dbReference type="SUPFAM" id="SSF54373">
    <property type="entry name" value="FAD-linked reductases, C-terminal domain"/>
    <property type="match status" value="1"/>
</dbReference>
<keyword evidence="6" id="KW-0812">Transmembrane</keyword>
<name>A0AAQ4F2V8_AMBAM</name>
<dbReference type="Pfam" id="PF00732">
    <property type="entry name" value="GMC_oxred_N"/>
    <property type="match status" value="1"/>
</dbReference>
<organism evidence="8 9">
    <name type="scientific">Amblyomma americanum</name>
    <name type="common">Lone star tick</name>
    <dbReference type="NCBI Taxonomy" id="6943"/>
    <lineage>
        <taxon>Eukaryota</taxon>
        <taxon>Metazoa</taxon>
        <taxon>Ecdysozoa</taxon>
        <taxon>Arthropoda</taxon>
        <taxon>Chelicerata</taxon>
        <taxon>Arachnida</taxon>
        <taxon>Acari</taxon>
        <taxon>Parasitiformes</taxon>
        <taxon>Ixodida</taxon>
        <taxon>Ixodoidea</taxon>
        <taxon>Ixodidae</taxon>
        <taxon>Amblyomminae</taxon>
        <taxon>Amblyomma</taxon>
    </lineage>
</organism>
<reference evidence="8 9" key="1">
    <citation type="journal article" date="2023" name="Arcadia Sci">
        <title>De novo assembly of a long-read Amblyomma americanum tick genome.</title>
        <authorList>
            <person name="Chou S."/>
            <person name="Poskanzer K.E."/>
            <person name="Rollins M."/>
            <person name="Thuy-Boun P.S."/>
        </authorList>
    </citation>
    <scope>NUCLEOTIDE SEQUENCE [LARGE SCALE GENOMIC DNA]</scope>
    <source>
        <strain evidence="8">F_SG_1</strain>
        <tissue evidence="8">Salivary glands</tissue>
    </source>
</reference>
<dbReference type="PANTHER" id="PTHR11552:SF147">
    <property type="entry name" value="CHOLINE DEHYDROGENASE, MITOCHONDRIAL"/>
    <property type="match status" value="1"/>
</dbReference>
<dbReference type="GO" id="GO:0016614">
    <property type="term" value="F:oxidoreductase activity, acting on CH-OH group of donors"/>
    <property type="evidence" value="ECO:0007669"/>
    <property type="project" value="InterPro"/>
</dbReference>
<dbReference type="PANTHER" id="PTHR11552">
    <property type="entry name" value="GLUCOSE-METHANOL-CHOLINE GMC OXIDOREDUCTASE"/>
    <property type="match status" value="1"/>
</dbReference>
<dbReference type="Gene3D" id="3.50.50.60">
    <property type="entry name" value="FAD/NAD(P)-binding domain"/>
    <property type="match status" value="1"/>
</dbReference>
<evidence type="ECO:0000256" key="4">
    <source>
        <dbReference type="ARBA" id="ARBA00022827"/>
    </source>
</evidence>
<dbReference type="InterPro" id="IPR007867">
    <property type="entry name" value="GMC_OxRtase_C"/>
</dbReference>
<evidence type="ECO:0000256" key="2">
    <source>
        <dbReference type="ARBA" id="ARBA00010790"/>
    </source>
</evidence>
<protein>
    <recommendedName>
        <fullName evidence="7">Glucose-methanol-choline oxidoreductase N-terminal domain-containing protein</fullName>
    </recommendedName>
</protein>
<keyword evidence="6" id="KW-0472">Membrane</keyword>
<accession>A0AAQ4F2V8</accession>
<feature type="binding site" evidence="5">
    <location>
        <position position="275"/>
    </location>
    <ligand>
        <name>FAD</name>
        <dbReference type="ChEBI" id="CHEBI:57692"/>
    </ligand>
</feature>
<dbReference type="PIRSF" id="PIRSF000137">
    <property type="entry name" value="Alcohol_oxidase"/>
    <property type="match status" value="1"/>
</dbReference>
<dbReference type="Proteomes" id="UP001321473">
    <property type="component" value="Unassembled WGS sequence"/>
</dbReference>
<comment type="cofactor">
    <cofactor evidence="1 5">
        <name>FAD</name>
        <dbReference type="ChEBI" id="CHEBI:57692"/>
    </cofactor>
</comment>
<dbReference type="Gene3D" id="3.30.560.10">
    <property type="entry name" value="Glucose Oxidase, domain 3"/>
    <property type="match status" value="1"/>
</dbReference>
<feature type="transmembrane region" description="Helical" evidence="6">
    <location>
        <begin position="12"/>
        <end position="37"/>
    </location>
</feature>
<evidence type="ECO:0000256" key="6">
    <source>
        <dbReference type="SAM" id="Phobius"/>
    </source>
</evidence>
<dbReference type="Pfam" id="PF05199">
    <property type="entry name" value="GMC_oxred_C"/>
    <property type="match status" value="1"/>
</dbReference>
<keyword evidence="9" id="KW-1185">Reference proteome</keyword>
<keyword evidence="4 5" id="KW-0274">FAD</keyword>
<keyword evidence="6" id="KW-1133">Transmembrane helix</keyword>
<sequence length="612" mass="66402">MAALLSVAWGGLELLFGAVGVGFEALLLFLGATVSLFQLVNLPTSLQVDTPVILAEYDYVIVGGGSAGCVLANRLSADPSRTVLVLEAGGMEDAFAQVPLFAPLLIGSKLDWQYVPEPQEQACLAMADKTCLWARGLALGGSSSINFMFYVRGNRHDYDRWRDEFGAHGWSYEDVLPHFKNTETSKVPDEEQVYRGTSGETPVVYANTQTRLSEVLLEACQELGYPIIDYNGASQAGCSRLQANLQNGERSSASKSFITPILDRRNLDISLYTHVTKVLFEGTRAVGVRYLKNGLTFEVRAAREVIISAGAVGSPQLLLLSGIGPKDDLEELEIPVIADLPVGLNLQDHMHVDGIAATMSGPFGIDLFHVSTLTDYTYSRSGPFSIPGSVEALAFVSTPFVNASLEFPDVEIALQSISSSALATQLFLKNMGLREDVYNQYYMPNRGRPGFSLAPVMNRPLSRGHVKLRSKDPLQHPIIDPKYLSHPHDLAAAVEGTKIALRLIRSSAMKAVGAEPWDIPLGPCTSAGTVWSDAYLACLVRHMAYTTWHACCTCPMGNDSRAVLDHRVRVRGIRGLRVVDASVMPTIVTGNLNAPTMMIADKAAAIILEDNQ</sequence>
<dbReference type="InterPro" id="IPR012132">
    <property type="entry name" value="GMC_OxRdtase"/>
</dbReference>
<feature type="binding site" evidence="5">
    <location>
        <begin position="548"/>
        <end position="549"/>
    </location>
    <ligand>
        <name>FAD</name>
        <dbReference type="ChEBI" id="CHEBI:57692"/>
    </ligand>
</feature>
<dbReference type="InterPro" id="IPR036188">
    <property type="entry name" value="FAD/NAD-bd_sf"/>
</dbReference>
<proteinExistence type="inferred from homology"/>
<comment type="similarity">
    <text evidence="2">Belongs to the GMC oxidoreductase family.</text>
</comment>
<evidence type="ECO:0000256" key="1">
    <source>
        <dbReference type="ARBA" id="ARBA00001974"/>
    </source>
</evidence>
<comment type="caution">
    <text evidence="8">The sequence shown here is derived from an EMBL/GenBank/DDBJ whole genome shotgun (WGS) entry which is preliminary data.</text>
</comment>
<keyword evidence="3" id="KW-0285">Flavoprotein</keyword>
<evidence type="ECO:0000256" key="3">
    <source>
        <dbReference type="ARBA" id="ARBA00022630"/>
    </source>
</evidence>
<dbReference type="SUPFAM" id="SSF51905">
    <property type="entry name" value="FAD/NAD(P)-binding domain"/>
    <property type="match status" value="1"/>
</dbReference>
<dbReference type="AlphaFoldDB" id="A0AAQ4F2V8"/>
<gene>
    <name evidence="8" type="ORF">V5799_017300</name>
</gene>
<feature type="domain" description="Glucose-methanol-choline oxidoreductase N-terminal" evidence="7">
    <location>
        <begin position="310"/>
        <end position="324"/>
    </location>
</feature>
<dbReference type="GO" id="GO:0050660">
    <property type="term" value="F:flavin adenine dinucleotide binding"/>
    <property type="evidence" value="ECO:0007669"/>
    <property type="project" value="InterPro"/>
</dbReference>
<evidence type="ECO:0000313" key="9">
    <source>
        <dbReference type="Proteomes" id="UP001321473"/>
    </source>
</evidence>
<evidence type="ECO:0000259" key="7">
    <source>
        <dbReference type="PROSITE" id="PS00624"/>
    </source>
</evidence>
<evidence type="ECO:0000313" key="8">
    <source>
        <dbReference type="EMBL" id="KAK8781359.1"/>
    </source>
</evidence>
<dbReference type="InterPro" id="IPR000172">
    <property type="entry name" value="GMC_OxRdtase_N"/>
</dbReference>
<dbReference type="PROSITE" id="PS00624">
    <property type="entry name" value="GMC_OXRED_2"/>
    <property type="match status" value="1"/>
</dbReference>